<dbReference type="CDD" id="cd00158">
    <property type="entry name" value="RHOD"/>
    <property type="match status" value="1"/>
</dbReference>
<dbReference type="InterPro" id="IPR001763">
    <property type="entry name" value="Rhodanese-like_dom"/>
</dbReference>
<dbReference type="Pfam" id="PF00581">
    <property type="entry name" value="Rhodanese"/>
    <property type="match status" value="1"/>
</dbReference>
<accession>A0A0L8V694</accession>
<protein>
    <recommendedName>
        <fullName evidence="1">Rhodanese domain-containing protein</fullName>
    </recommendedName>
</protein>
<dbReference type="OrthoDB" id="1450994at2"/>
<dbReference type="PANTHER" id="PTHR43031:SF1">
    <property type="entry name" value="PYRIDINE NUCLEOTIDE-DISULPHIDE OXIDOREDUCTASE"/>
    <property type="match status" value="1"/>
</dbReference>
<dbReference type="Proteomes" id="UP000036958">
    <property type="component" value="Unassembled WGS sequence"/>
</dbReference>
<dbReference type="AlphaFoldDB" id="A0A0L8V694"/>
<dbReference type="InterPro" id="IPR050229">
    <property type="entry name" value="GlpE_sulfurtransferase"/>
</dbReference>
<keyword evidence="3" id="KW-1185">Reference proteome</keyword>
<organism evidence="2 3">
    <name type="scientific">Sunxiuqinia dokdonensis</name>
    <dbReference type="NCBI Taxonomy" id="1409788"/>
    <lineage>
        <taxon>Bacteria</taxon>
        <taxon>Pseudomonadati</taxon>
        <taxon>Bacteroidota</taxon>
        <taxon>Bacteroidia</taxon>
        <taxon>Marinilabiliales</taxon>
        <taxon>Prolixibacteraceae</taxon>
        <taxon>Sunxiuqinia</taxon>
    </lineage>
</organism>
<reference evidence="3" key="1">
    <citation type="submission" date="2015-07" db="EMBL/GenBank/DDBJ databases">
        <title>Genome sequencing of Sunxiuqinia dokdonensis strain SK.</title>
        <authorList>
            <person name="Ahn S."/>
            <person name="Kim B.-C."/>
        </authorList>
    </citation>
    <scope>NUCLEOTIDE SEQUENCE [LARGE SCALE GENOMIC DNA]</scope>
    <source>
        <strain evidence="3">SK</strain>
    </source>
</reference>
<dbReference type="SUPFAM" id="SSF52821">
    <property type="entry name" value="Rhodanese/Cell cycle control phosphatase"/>
    <property type="match status" value="1"/>
</dbReference>
<dbReference type="PANTHER" id="PTHR43031">
    <property type="entry name" value="FAD-DEPENDENT OXIDOREDUCTASE"/>
    <property type="match status" value="1"/>
</dbReference>
<gene>
    <name evidence="2" type="ORF">NC99_34660</name>
</gene>
<dbReference type="SMART" id="SM00450">
    <property type="entry name" value="RHOD"/>
    <property type="match status" value="1"/>
</dbReference>
<name>A0A0L8V694_9BACT</name>
<evidence type="ECO:0000313" key="2">
    <source>
        <dbReference type="EMBL" id="KOH43697.1"/>
    </source>
</evidence>
<dbReference type="RefSeq" id="WP_082326528.1">
    <property type="nucleotide sequence ID" value="NZ_LGIA01000180.1"/>
</dbReference>
<proteinExistence type="predicted"/>
<evidence type="ECO:0000313" key="3">
    <source>
        <dbReference type="Proteomes" id="UP000036958"/>
    </source>
</evidence>
<sequence length="145" mass="16311">MKKIISIVIVFMGSFILLYAGNTVSGKLQEKDMNEISVSQLHKMMAEKDFTLVNVHIPYAGEIPKTDMLIPYDKIMYHLDELPSKNKKIVLYCRSDRMSTIAAKALANAGYSNLYNLKGGMKAWEAAGYELIDNQPSKTTRSGRE</sequence>
<dbReference type="EMBL" id="LGIA01000180">
    <property type="protein sequence ID" value="KOH43697.1"/>
    <property type="molecule type" value="Genomic_DNA"/>
</dbReference>
<dbReference type="PROSITE" id="PS50206">
    <property type="entry name" value="RHODANESE_3"/>
    <property type="match status" value="1"/>
</dbReference>
<comment type="caution">
    <text evidence="2">The sequence shown here is derived from an EMBL/GenBank/DDBJ whole genome shotgun (WGS) entry which is preliminary data.</text>
</comment>
<evidence type="ECO:0000259" key="1">
    <source>
        <dbReference type="PROSITE" id="PS50206"/>
    </source>
</evidence>
<dbReference type="STRING" id="1409788.NC99_34660"/>
<dbReference type="Gene3D" id="3.40.250.10">
    <property type="entry name" value="Rhodanese-like domain"/>
    <property type="match status" value="1"/>
</dbReference>
<dbReference type="InterPro" id="IPR036873">
    <property type="entry name" value="Rhodanese-like_dom_sf"/>
</dbReference>
<feature type="domain" description="Rhodanese" evidence="1">
    <location>
        <begin position="70"/>
        <end position="133"/>
    </location>
</feature>